<dbReference type="Gene3D" id="2.70.98.30">
    <property type="entry name" value="Golgi alpha-mannosidase II, domain 4"/>
    <property type="match status" value="1"/>
</dbReference>
<sequence length="1086" mass="122191">MEKAENQSDLLGEDILSFSDSSDDEEAPLTTQFQQPAVDSHLEVTSNGNDSGSGSKNSRSGRNSGSSRTSSRSNGKYSSQPYTYGSFNSPTSSLGNSTDYDRSEHDPVKKQLRSMNRGTIDALREGGSVLATDENRTLSTILLSVILTCAFSIVFMANSMTSSMNMNSTNRSTTYSSPDKMEYFPLPDGTTFLAGGGLSSAFQTSQYVPFETKDRQRDSNTPASEIIFPDLFHSSLRFFRNTTDASLNETSSLFPLMKVPIPTGAFWTNLVIKPTADREFSYPIMTYPYAFKWNPTMMQISYPPLRRLTDDISIRDIFNPDMTFGTEEPITKRNVIRFDPLSVTLRFYGDQVNEQIEMHDTQPDPQTSYWETYLVQGSPYVTMKVKELTPVITALSIFDSISCPSHEKNTTDIENDVCMRKESKENTYESTFFGVQFVVKTEENLTWLVFASEPIEITLDQSRRNIRSTSKYSGIIRLALAPPPLEGTSLKRNGNKYESISLSESIGVKRLIYHAHTYPVSSDLSWDFYDVQTSPAYKIMNANNREFANTVLDMMESVTVANINFDFNTRSMNDDIDKMNKASPAVHDENLLMMALPHHAQVLPYKSILQNFDLEYQCIKGVMSPVVGERWTYNEHLTNIDLDSEQDIKNIERMDGGTRQVILKQVELDMNRVLPTLTENVYGFGKQTARLSQLCHIVSHLEASDDGGDPVDRIGSLTSKCAKQLYDFLSTFLDGKVSDPLVYDINFGGIVSHDGFLDSSGDFGNGMYNDHHFHYGYILYACSIMGRLDNSFVENYGIHVDSIMYDIAHGANMDSDTRGGAFFPFTRHKSWFDSHSFASGLFPFADGKSQESSSEAVNCYYGAYLWSSLRWDQDEERVNFAKLLLAMELRGAKTYWHMLPPEDLDTQSSLHSSQLYDNNFEEGLMVGNLGMTDVTVATWFGTKRLYVHMINFMPVTAITKELFDQDYIRKEFEEIISPVYDSVEMAWRGYVTCDKAFTDPNGAWVDAQALRSYELDSALSQSQVYFWISTMAGFNITNKDSNTTISIVDDSDKDNASCESNEKCAVAGLSGQCCPTLDNTQLQCCS</sequence>
<keyword evidence="6" id="KW-0326">Glycosidase</keyword>
<protein>
    <recommendedName>
        <fullName evidence="3">glucan endo-1,3-beta-D-glucosidase</fullName>
        <ecNumber evidence="3">3.2.1.39</ecNumber>
    </recommendedName>
</protein>
<evidence type="ECO:0000256" key="7">
    <source>
        <dbReference type="ARBA" id="ARBA00023316"/>
    </source>
</evidence>
<feature type="compositionally biased region" description="Low complexity" evidence="9">
    <location>
        <begin position="46"/>
        <end position="79"/>
    </location>
</feature>
<dbReference type="InterPro" id="IPR040720">
    <property type="entry name" value="GH81_C"/>
</dbReference>
<evidence type="ECO:0000313" key="14">
    <source>
        <dbReference type="Proteomes" id="UP001054902"/>
    </source>
</evidence>
<evidence type="ECO:0000256" key="8">
    <source>
        <dbReference type="ARBA" id="ARBA00023326"/>
    </source>
</evidence>
<gene>
    <name evidence="13" type="ORF">CTEN210_07384</name>
</gene>
<dbReference type="InterPro" id="IPR040451">
    <property type="entry name" value="GH81_N"/>
</dbReference>
<reference evidence="13 14" key="1">
    <citation type="journal article" date="2021" name="Sci. Rep.">
        <title>The genome of the diatom Chaetoceros tenuissimus carries an ancient integrated fragment of an extant virus.</title>
        <authorList>
            <person name="Hongo Y."/>
            <person name="Kimura K."/>
            <person name="Takaki Y."/>
            <person name="Yoshida Y."/>
            <person name="Baba S."/>
            <person name="Kobayashi G."/>
            <person name="Nagasaki K."/>
            <person name="Hano T."/>
            <person name="Tomaru Y."/>
        </authorList>
    </citation>
    <scope>NUCLEOTIDE SEQUENCE [LARGE SCALE GENOMIC DNA]</scope>
    <source>
        <strain evidence="13 14">NIES-3715</strain>
    </source>
</reference>
<dbReference type="GO" id="GO:0071555">
    <property type="term" value="P:cell wall organization"/>
    <property type="evidence" value="ECO:0007669"/>
    <property type="project" value="UniProtKB-KW"/>
</dbReference>
<dbReference type="Proteomes" id="UP001054902">
    <property type="component" value="Unassembled WGS sequence"/>
</dbReference>
<evidence type="ECO:0000256" key="6">
    <source>
        <dbReference type="ARBA" id="ARBA00023295"/>
    </source>
</evidence>
<dbReference type="Pfam" id="PF17652">
    <property type="entry name" value="Glyco_hydro81C"/>
    <property type="match status" value="1"/>
</dbReference>
<feature type="domain" description="Glycosyl hydrolase family 81 C-terminal" evidence="12">
    <location>
        <begin position="661"/>
        <end position="1016"/>
    </location>
</feature>
<dbReference type="InterPro" id="IPR005200">
    <property type="entry name" value="Endo-beta-glucanase"/>
</dbReference>
<evidence type="ECO:0000256" key="2">
    <source>
        <dbReference type="ARBA" id="ARBA00010730"/>
    </source>
</evidence>
<dbReference type="AlphaFoldDB" id="A0AAD3CS49"/>
<feature type="transmembrane region" description="Helical" evidence="10">
    <location>
        <begin position="138"/>
        <end position="157"/>
    </location>
</feature>
<evidence type="ECO:0000256" key="1">
    <source>
        <dbReference type="ARBA" id="ARBA00000382"/>
    </source>
</evidence>
<organism evidence="13 14">
    <name type="scientific">Chaetoceros tenuissimus</name>
    <dbReference type="NCBI Taxonomy" id="426638"/>
    <lineage>
        <taxon>Eukaryota</taxon>
        <taxon>Sar</taxon>
        <taxon>Stramenopiles</taxon>
        <taxon>Ochrophyta</taxon>
        <taxon>Bacillariophyta</taxon>
        <taxon>Coscinodiscophyceae</taxon>
        <taxon>Chaetocerotophycidae</taxon>
        <taxon>Chaetocerotales</taxon>
        <taxon>Chaetocerotaceae</taxon>
        <taxon>Chaetoceros</taxon>
    </lineage>
</organism>
<feature type="compositionally biased region" description="Basic and acidic residues" evidence="9">
    <location>
        <begin position="99"/>
        <end position="108"/>
    </location>
</feature>
<accession>A0AAD3CS49</accession>
<keyword evidence="10" id="KW-0812">Transmembrane</keyword>
<keyword evidence="14" id="KW-1185">Reference proteome</keyword>
<evidence type="ECO:0000313" key="13">
    <source>
        <dbReference type="EMBL" id="GFH50908.1"/>
    </source>
</evidence>
<feature type="region of interest" description="Disordered" evidence="9">
    <location>
        <begin position="1"/>
        <end position="108"/>
    </location>
</feature>
<dbReference type="EC" id="3.2.1.39" evidence="3"/>
<dbReference type="PANTHER" id="PTHR31983">
    <property type="entry name" value="ENDO-1,3(4)-BETA-GLUCANASE 1"/>
    <property type="match status" value="1"/>
</dbReference>
<proteinExistence type="inferred from homology"/>
<dbReference type="GO" id="GO:0042973">
    <property type="term" value="F:glucan endo-1,3-beta-D-glucosidase activity"/>
    <property type="evidence" value="ECO:0007669"/>
    <property type="project" value="UniProtKB-EC"/>
</dbReference>
<feature type="domain" description="Glycosyl hydrolase family 81 N-terminal" evidence="11">
    <location>
        <begin position="258"/>
        <end position="482"/>
    </location>
</feature>
<comment type="similarity">
    <text evidence="2">Belongs to the glycosyl hydrolase 81 family.</text>
</comment>
<dbReference type="Pfam" id="PF03639">
    <property type="entry name" value="Glyco_hydro_81"/>
    <property type="match status" value="2"/>
</dbReference>
<evidence type="ECO:0000256" key="10">
    <source>
        <dbReference type="SAM" id="Phobius"/>
    </source>
</evidence>
<dbReference type="GO" id="GO:0052861">
    <property type="term" value="F:endo-1,3(4)-beta-glucanase activity"/>
    <property type="evidence" value="ECO:0007669"/>
    <property type="project" value="InterPro"/>
</dbReference>
<dbReference type="PANTHER" id="PTHR31983:SF0">
    <property type="entry name" value="GLUCAN ENDO-1,3-BETA-D-GLUCOSIDASE 2"/>
    <property type="match status" value="1"/>
</dbReference>
<evidence type="ECO:0000256" key="3">
    <source>
        <dbReference type="ARBA" id="ARBA00012780"/>
    </source>
</evidence>
<evidence type="ECO:0000259" key="11">
    <source>
        <dbReference type="Pfam" id="PF03639"/>
    </source>
</evidence>
<comment type="catalytic activity">
    <reaction evidence="1">
        <text>Hydrolysis of (1-&gt;3)-beta-D-glucosidic linkages in (1-&gt;3)-beta-D-glucans.</text>
        <dbReference type="EC" id="3.2.1.39"/>
    </reaction>
</comment>
<name>A0AAD3CS49_9STRA</name>
<dbReference type="PROSITE" id="PS52008">
    <property type="entry name" value="GH81"/>
    <property type="match status" value="1"/>
</dbReference>
<dbReference type="GO" id="GO:0000272">
    <property type="term" value="P:polysaccharide catabolic process"/>
    <property type="evidence" value="ECO:0007669"/>
    <property type="project" value="UniProtKB-KW"/>
</dbReference>
<evidence type="ECO:0000256" key="4">
    <source>
        <dbReference type="ARBA" id="ARBA00022801"/>
    </source>
</evidence>
<evidence type="ECO:0000259" key="12">
    <source>
        <dbReference type="Pfam" id="PF17652"/>
    </source>
</evidence>
<dbReference type="EMBL" id="BLLK01000045">
    <property type="protein sequence ID" value="GFH50908.1"/>
    <property type="molecule type" value="Genomic_DNA"/>
</dbReference>
<keyword evidence="5" id="KW-0119">Carbohydrate metabolism</keyword>
<feature type="compositionally biased region" description="Polar residues" evidence="9">
    <location>
        <begin position="80"/>
        <end position="98"/>
    </location>
</feature>
<keyword evidence="7" id="KW-0961">Cell wall biogenesis/degradation</keyword>
<keyword evidence="4" id="KW-0378">Hydrolase</keyword>
<feature type="domain" description="Glycosyl hydrolase family 81 N-terminal" evidence="11">
    <location>
        <begin position="588"/>
        <end position="642"/>
    </location>
</feature>
<evidence type="ECO:0000256" key="9">
    <source>
        <dbReference type="SAM" id="MobiDB-lite"/>
    </source>
</evidence>
<keyword evidence="10" id="KW-1133">Transmembrane helix</keyword>
<comment type="caution">
    <text evidence="13">The sequence shown here is derived from an EMBL/GenBank/DDBJ whole genome shotgun (WGS) entry which is preliminary data.</text>
</comment>
<evidence type="ECO:0000256" key="5">
    <source>
        <dbReference type="ARBA" id="ARBA00023277"/>
    </source>
</evidence>
<keyword evidence="10" id="KW-0472">Membrane</keyword>
<keyword evidence="8" id="KW-0624">Polysaccharide degradation</keyword>